<gene>
    <name evidence="3" type="ORF">P154DRAFT_519631</name>
</gene>
<evidence type="ECO:0000313" key="4">
    <source>
        <dbReference type="Proteomes" id="UP000799779"/>
    </source>
</evidence>
<dbReference type="InterPro" id="IPR048527">
    <property type="entry name" value="Sde182_C"/>
</dbReference>
<accession>A0A6A5X1G8</accession>
<organism evidence="3 4">
    <name type="scientific">Amniculicola lignicola CBS 123094</name>
    <dbReference type="NCBI Taxonomy" id="1392246"/>
    <lineage>
        <taxon>Eukaryota</taxon>
        <taxon>Fungi</taxon>
        <taxon>Dikarya</taxon>
        <taxon>Ascomycota</taxon>
        <taxon>Pezizomycotina</taxon>
        <taxon>Dothideomycetes</taxon>
        <taxon>Pleosporomycetidae</taxon>
        <taxon>Pleosporales</taxon>
        <taxon>Amniculicolaceae</taxon>
        <taxon>Amniculicola</taxon>
    </lineage>
</organism>
<dbReference type="GO" id="GO:0016799">
    <property type="term" value="F:hydrolase activity, hydrolyzing N-glycosyl compounds"/>
    <property type="evidence" value="ECO:0007669"/>
    <property type="project" value="InterPro"/>
</dbReference>
<sequence>MQAIQALEAGGNLTEGAQLLIDAVDASTEPLYVQIWGGANTLATALWYINRTRPADIPSFTSKIRVYSISDQDDTGPWVRHYFPSMRWIASRHGFNQYPVATWTGISSAIVDVGGPNQDIVSQAWLTENIQQAGQLGSHYPDIAFIMEGDTPAQFFNYKTGLSNAEYPSWGGWGGRYTANPFSDYAQYSDATDTVLRINGRNFTTNHATIWRWRDAFQHEFAARMQWTLAPNGPDSNATHPPIIVLNGSCTQDAIDMSVSVGDTITLDASSTYSPDASASLTFHWFQYLEPSTWEQSVRWIPNLNFQPSDAGRVVQFEIPQPVGGVCVDPKDGSRVGSGAYSLFRVCPVMHVLLEVKDEAAKNPMTRYRRVLLRMRAYDNGTVVGG</sequence>
<evidence type="ECO:0000259" key="2">
    <source>
        <dbReference type="Pfam" id="PF21027"/>
    </source>
</evidence>
<proteinExistence type="predicted"/>
<dbReference type="Gene3D" id="3.90.245.10">
    <property type="entry name" value="Ribonucleoside hydrolase-like"/>
    <property type="match status" value="1"/>
</dbReference>
<dbReference type="InterPro" id="IPR036452">
    <property type="entry name" value="Ribo_hydro-like"/>
</dbReference>
<dbReference type="AlphaFoldDB" id="A0A6A5X1G8"/>
<dbReference type="Proteomes" id="UP000799779">
    <property type="component" value="Unassembled WGS sequence"/>
</dbReference>
<dbReference type="Pfam" id="PF21027">
    <property type="entry name" value="Sde0182_C"/>
    <property type="match status" value="1"/>
</dbReference>
<keyword evidence="4" id="KW-1185">Reference proteome</keyword>
<dbReference type="InterPro" id="IPR013783">
    <property type="entry name" value="Ig-like_fold"/>
</dbReference>
<protein>
    <recommendedName>
        <fullName evidence="5">DUF1593-domain-containing protein</fullName>
    </recommendedName>
</protein>
<reference evidence="3" key="1">
    <citation type="journal article" date="2020" name="Stud. Mycol.">
        <title>101 Dothideomycetes genomes: a test case for predicting lifestyles and emergence of pathogens.</title>
        <authorList>
            <person name="Haridas S."/>
            <person name="Albert R."/>
            <person name="Binder M."/>
            <person name="Bloem J."/>
            <person name="Labutti K."/>
            <person name="Salamov A."/>
            <person name="Andreopoulos B."/>
            <person name="Baker S."/>
            <person name="Barry K."/>
            <person name="Bills G."/>
            <person name="Bluhm B."/>
            <person name="Cannon C."/>
            <person name="Castanera R."/>
            <person name="Culley D."/>
            <person name="Daum C."/>
            <person name="Ezra D."/>
            <person name="Gonzalez J."/>
            <person name="Henrissat B."/>
            <person name="Kuo A."/>
            <person name="Liang C."/>
            <person name="Lipzen A."/>
            <person name="Lutzoni F."/>
            <person name="Magnuson J."/>
            <person name="Mondo S."/>
            <person name="Nolan M."/>
            <person name="Ohm R."/>
            <person name="Pangilinan J."/>
            <person name="Park H.-J."/>
            <person name="Ramirez L."/>
            <person name="Alfaro M."/>
            <person name="Sun H."/>
            <person name="Tritt A."/>
            <person name="Yoshinaga Y."/>
            <person name="Zwiers L.-H."/>
            <person name="Turgeon B."/>
            <person name="Goodwin S."/>
            <person name="Spatafora J."/>
            <person name="Crous P."/>
            <person name="Grigoriev I."/>
        </authorList>
    </citation>
    <scope>NUCLEOTIDE SEQUENCE</scope>
    <source>
        <strain evidence="3">CBS 123094</strain>
    </source>
</reference>
<feature type="domain" description="Cellulose-binding Sde182 C-terminal" evidence="2">
    <location>
        <begin position="264"/>
        <end position="374"/>
    </location>
</feature>
<dbReference type="OrthoDB" id="3592035at2759"/>
<dbReference type="EMBL" id="ML977569">
    <property type="protein sequence ID" value="KAF2004046.1"/>
    <property type="molecule type" value="Genomic_DNA"/>
</dbReference>
<dbReference type="InterPro" id="IPR011483">
    <property type="entry name" value="Sde182_NH-like"/>
</dbReference>
<feature type="domain" description="Cellulose-binding Sde182 nucleoside hydrolase-like" evidence="1">
    <location>
        <begin position="5"/>
        <end position="177"/>
    </location>
</feature>
<evidence type="ECO:0000259" key="1">
    <source>
        <dbReference type="Pfam" id="PF07632"/>
    </source>
</evidence>
<dbReference type="Gene3D" id="2.60.40.10">
    <property type="entry name" value="Immunoglobulins"/>
    <property type="match status" value="1"/>
</dbReference>
<evidence type="ECO:0008006" key="5">
    <source>
        <dbReference type="Google" id="ProtNLM"/>
    </source>
</evidence>
<name>A0A6A5X1G8_9PLEO</name>
<dbReference type="Pfam" id="PF07632">
    <property type="entry name" value="Sde182_NH-like"/>
    <property type="match status" value="1"/>
</dbReference>
<evidence type="ECO:0000313" key="3">
    <source>
        <dbReference type="EMBL" id="KAF2004046.1"/>
    </source>
</evidence>